<protein>
    <submittedName>
        <fullName evidence="1">Uncharacterized protein</fullName>
    </submittedName>
</protein>
<sequence length="100" mass="11058">MAVLPFQGQHSSVHLDRILGPRSGSRPNLLQFDIGRMTRAHQLGIQQVASPRPELNVRLRVGDDPSSPEGPGHSNFAIRKALDPFCNIRCHDEPMLVPDS</sequence>
<organism evidence="1 2">
    <name type="scientific">Colletotrichum sojae</name>
    <dbReference type="NCBI Taxonomy" id="2175907"/>
    <lineage>
        <taxon>Eukaryota</taxon>
        <taxon>Fungi</taxon>
        <taxon>Dikarya</taxon>
        <taxon>Ascomycota</taxon>
        <taxon>Pezizomycotina</taxon>
        <taxon>Sordariomycetes</taxon>
        <taxon>Hypocreomycetidae</taxon>
        <taxon>Glomerellales</taxon>
        <taxon>Glomerellaceae</taxon>
        <taxon>Colletotrichum</taxon>
        <taxon>Colletotrichum orchidearum species complex</taxon>
    </lineage>
</organism>
<dbReference type="EMBL" id="WIGN01000087">
    <property type="protein sequence ID" value="KAF6810403.1"/>
    <property type="molecule type" value="Genomic_DNA"/>
</dbReference>
<keyword evidence="2" id="KW-1185">Reference proteome</keyword>
<proteinExistence type="predicted"/>
<dbReference type="AlphaFoldDB" id="A0A8H6JCI8"/>
<comment type="caution">
    <text evidence="1">The sequence shown here is derived from an EMBL/GenBank/DDBJ whole genome shotgun (WGS) entry which is preliminary data.</text>
</comment>
<evidence type="ECO:0000313" key="2">
    <source>
        <dbReference type="Proteomes" id="UP000652219"/>
    </source>
</evidence>
<evidence type="ECO:0000313" key="1">
    <source>
        <dbReference type="EMBL" id="KAF6810403.1"/>
    </source>
</evidence>
<gene>
    <name evidence="1" type="ORF">CSOJ01_06344</name>
</gene>
<name>A0A8H6JCI8_9PEZI</name>
<reference evidence="1 2" key="1">
    <citation type="journal article" date="2020" name="Phytopathology">
        <title>Genome Sequence Resources of Colletotrichum truncatum, C. plurivorum, C. musicola, and C. sojae: Four Species Pathogenic to Soybean (Glycine max).</title>
        <authorList>
            <person name="Rogerio F."/>
            <person name="Boufleur T.R."/>
            <person name="Ciampi-Guillardi M."/>
            <person name="Sukno S.A."/>
            <person name="Thon M.R."/>
            <person name="Massola Junior N.S."/>
            <person name="Baroncelli R."/>
        </authorList>
    </citation>
    <scope>NUCLEOTIDE SEQUENCE [LARGE SCALE GENOMIC DNA]</scope>
    <source>
        <strain evidence="1 2">LFN0009</strain>
    </source>
</reference>
<dbReference type="Proteomes" id="UP000652219">
    <property type="component" value="Unassembled WGS sequence"/>
</dbReference>
<accession>A0A8H6JCI8</accession>